<accession>A0AAV8WNI5</accession>
<dbReference type="Proteomes" id="UP001162156">
    <property type="component" value="Unassembled WGS sequence"/>
</dbReference>
<evidence type="ECO:0000313" key="1">
    <source>
        <dbReference type="EMBL" id="KAJ8927847.1"/>
    </source>
</evidence>
<dbReference type="AlphaFoldDB" id="A0AAV8WNI5"/>
<keyword evidence="2" id="KW-1185">Reference proteome</keyword>
<comment type="caution">
    <text evidence="1">The sequence shown here is derived from an EMBL/GenBank/DDBJ whole genome shotgun (WGS) entry which is preliminary data.</text>
</comment>
<evidence type="ECO:0000313" key="2">
    <source>
        <dbReference type="Proteomes" id="UP001162156"/>
    </source>
</evidence>
<proteinExistence type="predicted"/>
<organism evidence="1 2">
    <name type="scientific">Rhamnusium bicolor</name>
    <dbReference type="NCBI Taxonomy" id="1586634"/>
    <lineage>
        <taxon>Eukaryota</taxon>
        <taxon>Metazoa</taxon>
        <taxon>Ecdysozoa</taxon>
        <taxon>Arthropoda</taxon>
        <taxon>Hexapoda</taxon>
        <taxon>Insecta</taxon>
        <taxon>Pterygota</taxon>
        <taxon>Neoptera</taxon>
        <taxon>Endopterygota</taxon>
        <taxon>Coleoptera</taxon>
        <taxon>Polyphaga</taxon>
        <taxon>Cucujiformia</taxon>
        <taxon>Chrysomeloidea</taxon>
        <taxon>Cerambycidae</taxon>
        <taxon>Lepturinae</taxon>
        <taxon>Rhagiini</taxon>
        <taxon>Rhamnusium</taxon>
    </lineage>
</organism>
<gene>
    <name evidence="1" type="ORF">NQ314_019649</name>
</gene>
<name>A0AAV8WNI5_9CUCU</name>
<sequence length="59" mass="6855">MRSESITSTDSQLNWITTPEFLMQKHNLTFPESVTSSPILPTKQSHKCRRFSVDLSQMR</sequence>
<dbReference type="EMBL" id="JANEYF010005516">
    <property type="protein sequence ID" value="KAJ8927847.1"/>
    <property type="molecule type" value="Genomic_DNA"/>
</dbReference>
<reference evidence="1" key="1">
    <citation type="journal article" date="2023" name="Insect Mol. Biol.">
        <title>Genome sequencing provides insights into the evolution of gene families encoding plant cell wall-degrading enzymes in longhorned beetles.</title>
        <authorList>
            <person name="Shin N.R."/>
            <person name="Okamura Y."/>
            <person name="Kirsch R."/>
            <person name="Pauchet Y."/>
        </authorList>
    </citation>
    <scope>NUCLEOTIDE SEQUENCE</scope>
    <source>
        <strain evidence="1">RBIC_L_NR</strain>
    </source>
</reference>
<protein>
    <submittedName>
        <fullName evidence="1">Uncharacterized protein</fullName>
    </submittedName>
</protein>